<evidence type="ECO:0000313" key="2">
    <source>
        <dbReference type="EMBL" id="MFC7338655.1"/>
    </source>
</evidence>
<dbReference type="Pfam" id="PF10263">
    <property type="entry name" value="SprT-like"/>
    <property type="match status" value="1"/>
</dbReference>
<gene>
    <name evidence="2" type="ORF">ACFQY0_15775</name>
</gene>
<evidence type="ECO:0000313" key="3">
    <source>
        <dbReference type="Proteomes" id="UP001596472"/>
    </source>
</evidence>
<protein>
    <submittedName>
        <fullName evidence="2">SprT-like domain-containing protein</fullName>
    </submittedName>
</protein>
<dbReference type="RefSeq" id="WP_379714235.1">
    <property type="nucleotide sequence ID" value="NZ_JBHTBS010000008.1"/>
</dbReference>
<comment type="caution">
    <text evidence="2">The sequence shown here is derived from an EMBL/GenBank/DDBJ whole genome shotgun (WGS) entry which is preliminary data.</text>
</comment>
<proteinExistence type="predicted"/>
<feature type="domain" description="SprT-like" evidence="1">
    <location>
        <begin position="31"/>
        <end position="180"/>
    </location>
</feature>
<dbReference type="SMART" id="SM00731">
    <property type="entry name" value="SprT"/>
    <property type="match status" value="1"/>
</dbReference>
<dbReference type="InterPro" id="IPR006640">
    <property type="entry name" value="SprT-like_domain"/>
</dbReference>
<dbReference type="PANTHER" id="PTHR38773">
    <property type="entry name" value="PROTEIN SPRT"/>
    <property type="match status" value="1"/>
</dbReference>
<reference evidence="3" key="1">
    <citation type="journal article" date="2019" name="Int. J. Syst. Evol. Microbiol.">
        <title>The Global Catalogue of Microorganisms (GCM) 10K type strain sequencing project: providing services to taxonomists for standard genome sequencing and annotation.</title>
        <authorList>
            <consortium name="The Broad Institute Genomics Platform"/>
            <consortium name="The Broad Institute Genome Sequencing Center for Infectious Disease"/>
            <person name="Wu L."/>
            <person name="Ma J."/>
        </authorList>
    </citation>
    <scope>NUCLEOTIDE SEQUENCE [LARGE SCALE GENOMIC DNA]</scope>
    <source>
        <strain evidence="3">CGMCC 4.1467</strain>
    </source>
</reference>
<keyword evidence="3" id="KW-1185">Reference proteome</keyword>
<dbReference type="Proteomes" id="UP001596472">
    <property type="component" value="Unassembled WGS sequence"/>
</dbReference>
<sequence length="193" mass="22322">MGGWSEKIRRQFGGGKPLPKRRRPSLLVMDEALSEWCREASLTIGLEKLAERVQVGWNPRLQTTAGRAWWPDGVIELNPKLKEMGDEELWRTLRHELAHLVAYDRAGRRRIAAHGNEWREACAELGIPGESAKHNLPFGGRRVAKRFAYDCRHCDATIHRVHRLRRTAACYDCCRRLAGGKFDERFRLVERKL</sequence>
<organism evidence="2 3">
    <name type="scientific">Haloferula chungangensis</name>
    <dbReference type="NCBI Taxonomy" id="1048331"/>
    <lineage>
        <taxon>Bacteria</taxon>
        <taxon>Pseudomonadati</taxon>
        <taxon>Verrucomicrobiota</taxon>
        <taxon>Verrucomicrobiia</taxon>
        <taxon>Verrucomicrobiales</taxon>
        <taxon>Verrucomicrobiaceae</taxon>
        <taxon>Haloferula</taxon>
    </lineage>
</organism>
<name>A0ABW2LBU2_9BACT</name>
<evidence type="ECO:0000259" key="1">
    <source>
        <dbReference type="SMART" id="SM00731"/>
    </source>
</evidence>
<accession>A0ABW2LBU2</accession>
<dbReference type="EMBL" id="JBHTBS010000008">
    <property type="protein sequence ID" value="MFC7338655.1"/>
    <property type="molecule type" value="Genomic_DNA"/>
</dbReference>
<dbReference type="PANTHER" id="PTHR38773:SF1">
    <property type="entry name" value="PROTEIN SPRT"/>
    <property type="match status" value="1"/>
</dbReference>